<proteinExistence type="inferred from homology"/>
<dbReference type="CDD" id="cd00293">
    <property type="entry name" value="USP-like"/>
    <property type="match status" value="1"/>
</dbReference>
<gene>
    <name evidence="3" type="ORF">S01H1_59809</name>
</gene>
<protein>
    <recommendedName>
        <fullName evidence="2">UspA domain-containing protein</fullName>
    </recommendedName>
</protein>
<dbReference type="EMBL" id="BARS01039135">
    <property type="protein sequence ID" value="GAG15739.1"/>
    <property type="molecule type" value="Genomic_DNA"/>
</dbReference>
<evidence type="ECO:0000313" key="3">
    <source>
        <dbReference type="EMBL" id="GAG15739.1"/>
    </source>
</evidence>
<organism evidence="3">
    <name type="scientific">marine sediment metagenome</name>
    <dbReference type="NCBI Taxonomy" id="412755"/>
    <lineage>
        <taxon>unclassified sequences</taxon>
        <taxon>metagenomes</taxon>
        <taxon>ecological metagenomes</taxon>
    </lineage>
</organism>
<dbReference type="Pfam" id="PF00582">
    <property type="entry name" value="Usp"/>
    <property type="match status" value="1"/>
</dbReference>
<evidence type="ECO:0000256" key="1">
    <source>
        <dbReference type="ARBA" id="ARBA00008791"/>
    </source>
</evidence>
<dbReference type="PANTHER" id="PTHR46268">
    <property type="entry name" value="STRESS RESPONSE PROTEIN NHAX"/>
    <property type="match status" value="1"/>
</dbReference>
<dbReference type="InterPro" id="IPR006015">
    <property type="entry name" value="Universal_stress_UspA"/>
</dbReference>
<dbReference type="InterPro" id="IPR006016">
    <property type="entry name" value="UspA"/>
</dbReference>
<sequence length="131" mass="14584">DYVKQLREAGAKEVIVLHVIDDRKIPGFIGPDEGAPVSGMQVEKMITMMEEDAEKETRATEAELRESGFDVRVRIEKGIPFRDILRIEEEEEVSVIVVGSHGKGVVKEMLLGSVSEKVIRKSKKPVLVIKG</sequence>
<dbReference type="InterPro" id="IPR014729">
    <property type="entry name" value="Rossmann-like_a/b/a_fold"/>
</dbReference>
<comment type="caution">
    <text evidence="3">The sequence shown here is derived from an EMBL/GenBank/DDBJ whole genome shotgun (WGS) entry which is preliminary data.</text>
</comment>
<dbReference type="PRINTS" id="PR01438">
    <property type="entry name" value="UNVRSLSTRESS"/>
</dbReference>
<dbReference type="Gene3D" id="3.40.50.620">
    <property type="entry name" value="HUPs"/>
    <property type="match status" value="1"/>
</dbReference>
<reference evidence="3" key="1">
    <citation type="journal article" date="2014" name="Front. Microbiol.">
        <title>High frequency of phylogenetically diverse reductive dehalogenase-homologous genes in deep subseafloor sedimentary metagenomes.</title>
        <authorList>
            <person name="Kawai M."/>
            <person name="Futagami T."/>
            <person name="Toyoda A."/>
            <person name="Takaki Y."/>
            <person name="Nishi S."/>
            <person name="Hori S."/>
            <person name="Arai W."/>
            <person name="Tsubouchi T."/>
            <person name="Morono Y."/>
            <person name="Uchiyama I."/>
            <person name="Ito T."/>
            <person name="Fujiyama A."/>
            <person name="Inagaki F."/>
            <person name="Takami H."/>
        </authorList>
    </citation>
    <scope>NUCLEOTIDE SEQUENCE</scope>
    <source>
        <strain evidence="3">Expedition CK06-06</strain>
    </source>
</reference>
<feature type="domain" description="UspA" evidence="2">
    <location>
        <begin position="11"/>
        <end position="130"/>
    </location>
</feature>
<dbReference type="PANTHER" id="PTHR46268:SF26">
    <property type="entry name" value="UNIVERSAL STRESS PROTEIN MJ0577"/>
    <property type="match status" value="1"/>
</dbReference>
<evidence type="ECO:0000259" key="2">
    <source>
        <dbReference type="Pfam" id="PF00582"/>
    </source>
</evidence>
<feature type="non-terminal residue" evidence="3">
    <location>
        <position position="1"/>
    </location>
</feature>
<dbReference type="SUPFAM" id="SSF52402">
    <property type="entry name" value="Adenine nucleotide alpha hydrolases-like"/>
    <property type="match status" value="1"/>
</dbReference>
<name>X0VC94_9ZZZZ</name>
<accession>X0VC94</accession>
<dbReference type="AlphaFoldDB" id="X0VC94"/>
<comment type="similarity">
    <text evidence="1">Belongs to the universal stress protein A family.</text>
</comment>